<evidence type="ECO:0000256" key="1">
    <source>
        <dbReference type="SAM" id="MobiDB-lite"/>
    </source>
</evidence>
<name>A0A6G4A751_9ACTN</name>
<evidence type="ECO:0000313" key="2">
    <source>
        <dbReference type="EMBL" id="NEW69040.1"/>
    </source>
</evidence>
<comment type="caution">
    <text evidence="2">The sequence shown here is derived from an EMBL/GenBank/DDBJ whole genome shotgun (WGS) entry which is preliminary data.</text>
</comment>
<sequence>MPRTAFVAARGPRTHRTGSGPSAAGPAVCRATGARLTRRRVVDFGRTGAMRCR</sequence>
<dbReference type="EMBL" id="JAAIKT010000001">
    <property type="protein sequence ID" value="NEW69040.1"/>
    <property type="molecule type" value="Genomic_DNA"/>
</dbReference>
<gene>
    <name evidence="2" type="ORF">G4H13_01090</name>
</gene>
<proteinExistence type="predicted"/>
<accession>A0A6G4A751</accession>
<dbReference type="RefSeq" id="WP_162002081.1">
    <property type="nucleotide sequence ID" value="NZ_JAAIKT010000001.1"/>
</dbReference>
<organism evidence="2 3">
    <name type="scientific">Streptomyces rhizosphaericus</name>
    <dbReference type="NCBI Taxonomy" id="114699"/>
    <lineage>
        <taxon>Bacteria</taxon>
        <taxon>Bacillati</taxon>
        <taxon>Actinomycetota</taxon>
        <taxon>Actinomycetes</taxon>
        <taxon>Kitasatosporales</taxon>
        <taxon>Streptomycetaceae</taxon>
        <taxon>Streptomyces</taxon>
        <taxon>Streptomyces violaceusniger group</taxon>
    </lineage>
</organism>
<protein>
    <submittedName>
        <fullName evidence="2">Uncharacterized protein</fullName>
    </submittedName>
</protein>
<keyword evidence="3" id="KW-1185">Reference proteome</keyword>
<reference evidence="2" key="1">
    <citation type="submission" date="2020-02" db="EMBL/GenBank/DDBJ databases">
        <title>A new Streptomyces sp. for controlling soil-borne diseases.</title>
        <authorList>
            <person name="Li X."/>
            <person name="Tian Y."/>
            <person name="Gao K."/>
        </authorList>
    </citation>
    <scope>NUCLEOTIDE SEQUENCE [LARGE SCALE GENOMIC DNA]</scope>
    <source>
        <strain evidence="2">0250</strain>
    </source>
</reference>
<dbReference type="Proteomes" id="UP000476310">
    <property type="component" value="Unassembled WGS sequence"/>
</dbReference>
<dbReference type="AlphaFoldDB" id="A0A6G4A751"/>
<evidence type="ECO:0000313" key="3">
    <source>
        <dbReference type="Proteomes" id="UP000476310"/>
    </source>
</evidence>
<feature type="region of interest" description="Disordered" evidence="1">
    <location>
        <begin position="1"/>
        <end position="27"/>
    </location>
</feature>